<organism evidence="1 2">
    <name type="scientific">Maribrevibacterium harenarium</name>
    <dbReference type="NCBI Taxonomy" id="2589817"/>
    <lineage>
        <taxon>Bacteria</taxon>
        <taxon>Pseudomonadati</taxon>
        <taxon>Pseudomonadota</taxon>
        <taxon>Gammaproteobacteria</taxon>
        <taxon>Oceanospirillales</taxon>
        <taxon>Oceanospirillaceae</taxon>
        <taxon>Maribrevibacterium</taxon>
    </lineage>
</organism>
<gene>
    <name evidence="1" type="ORF">FJM67_13960</name>
</gene>
<dbReference type="EMBL" id="VFRR01000038">
    <property type="protein sequence ID" value="TPE47912.1"/>
    <property type="molecule type" value="Genomic_DNA"/>
</dbReference>
<dbReference type="AlphaFoldDB" id="A0A501WGJ5"/>
<reference evidence="1 2" key="1">
    <citation type="submission" date="2019-06" db="EMBL/GenBank/DDBJ databases">
        <title>A novel bacterium of genus Marinomonas, isolated from coastal sand.</title>
        <authorList>
            <person name="Huang H."/>
            <person name="Mo K."/>
            <person name="Hu Y."/>
        </authorList>
    </citation>
    <scope>NUCLEOTIDE SEQUENCE [LARGE SCALE GENOMIC DNA]</scope>
    <source>
        <strain evidence="1 2">HB171799</strain>
    </source>
</reference>
<name>A0A501WGJ5_9GAMM</name>
<comment type="caution">
    <text evidence="1">The sequence shown here is derived from an EMBL/GenBank/DDBJ whole genome shotgun (WGS) entry which is preliminary data.</text>
</comment>
<evidence type="ECO:0000313" key="2">
    <source>
        <dbReference type="Proteomes" id="UP000315901"/>
    </source>
</evidence>
<evidence type="ECO:0000313" key="1">
    <source>
        <dbReference type="EMBL" id="TPE47912.1"/>
    </source>
</evidence>
<keyword evidence="2" id="KW-1185">Reference proteome</keyword>
<dbReference type="Proteomes" id="UP000315901">
    <property type="component" value="Unassembled WGS sequence"/>
</dbReference>
<protein>
    <submittedName>
        <fullName evidence="1">Uncharacterized protein</fullName>
    </submittedName>
</protein>
<accession>A0A501WGJ5</accession>
<dbReference type="RefSeq" id="WP_140590457.1">
    <property type="nucleotide sequence ID" value="NZ_VFRR01000038.1"/>
</dbReference>
<proteinExistence type="predicted"/>
<sequence>MKRLTTPFLGVALLAGAVWVAMQSYQKNFAGQALSQFDQERLGVQLLEFPRQLPPLGELDEAKSQQWFALQLKPTVCDALCQGEIAKFRDLGIVIASPGQAVYQDLADVTQADGYANHRDNVLLINPDGRFAGSISGPYDASRLGEIFSTLNK</sequence>
<dbReference type="OrthoDB" id="6105116at2"/>